<organism evidence="2 3">
    <name type="scientific">Candidatus Taylorbacteria bacterium RIFCSPLOWO2_01_FULL_48_100</name>
    <dbReference type="NCBI Taxonomy" id="1802322"/>
    <lineage>
        <taxon>Bacteria</taxon>
        <taxon>Candidatus Tayloriibacteriota</taxon>
    </lineage>
</organism>
<evidence type="ECO:0000313" key="3">
    <source>
        <dbReference type="Proteomes" id="UP000177797"/>
    </source>
</evidence>
<gene>
    <name evidence="2" type="ORF">A2938_02085</name>
</gene>
<dbReference type="AlphaFoldDB" id="A0A1G2NFZ0"/>
<sequence length="147" mass="16457">MIETLNGLLLFLSVFNTAPAIAATEVAPMVPVANNPITLEEYVRDYFADNPALAEVAKCESRFRHFDRNGVLRGDYDYNDVGVMQINERYHAERAKKLGLDIKTLEGNLSYAKWLYEKEGLQPWASSGKCWKAGATLAVAQSQKVKE</sequence>
<comment type="caution">
    <text evidence="2">The sequence shown here is derived from an EMBL/GenBank/DDBJ whole genome shotgun (WGS) entry which is preliminary data.</text>
</comment>
<dbReference type="Proteomes" id="UP000177797">
    <property type="component" value="Unassembled WGS sequence"/>
</dbReference>
<feature type="signal peptide" evidence="1">
    <location>
        <begin position="1"/>
        <end position="22"/>
    </location>
</feature>
<protein>
    <recommendedName>
        <fullName evidence="4">Transglycosylase SLT domain-containing protein</fullName>
    </recommendedName>
</protein>
<evidence type="ECO:0000313" key="2">
    <source>
        <dbReference type="EMBL" id="OHA34301.1"/>
    </source>
</evidence>
<proteinExistence type="predicted"/>
<accession>A0A1G2NFZ0</accession>
<evidence type="ECO:0000256" key="1">
    <source>
        <dbReference type="SAM" id="SignalP"/>
    </source>
</evidence>
<dbReference type="SUPFAM" id="SSF53955">
    <property type="entry name" value="Lysozyme-like"/>
    <property type="match status" value="1"/>
</dbReference>
<dbReference type="InterPro" id="IPR023346">
    <property type="entry name" value="Lysozyme-like_dom_sf"/>
</dbReference>
<keyword evidence="1" id="KW-0732">Signal</keyword>
<dbReference type="EMBL" id="MHSA01000013">
    <property type="protein sequence ID" value="OHA34301.1"/>
    <property type="molecule type" value="Genomic_DNA"/>
</dbReference>
<evidence type="ECO:0008006" key="4">
    <source>
        <dbReference type="Google" id="ProtNLM"/>
    </source>
</evidence>
<name>A0A1G2NFZ0_9BACT</name>
<reference evidence="2 3" key="1">
    <citation type="journal article" date="2016" name="Nat. Commun.">
        <title>Thousands of microbial genomes shed light on interconnected biogeochemical processes in an aquifer system.</title>
        <authorList>
            <person name="Anantharaman K."/>
            <person name="Brown C.T."/>
            <person name="Hug L.A."/>
            <person name="Sharon I."/>
            <person name="Castelle C.J."/>
            <person name="Probst A.J."/>
            <person name="Thomas B.C."/>
            <person name="Singh A."/>
            <person name="Wilkins M.J."/>
            <person name="Karaoz U."/>
            <person name="Brodie E.L."/>
            <person name="Williams K.H."/>
            <person name="Hubbard S.S."/>
            <person name="Banfield J.F."/>
        </authorList>
    </citation>
    <scope>NUCLEOTIDE SEQUENCE [LARGE SCALE GENOMIC DNA]</scope>
</reference>
<feature type="chain" id="PRO_5009583799" description="Transglycosylase SLT domain-containing protein" evidence="1">
    <location>
        <begin position="23"/>
        <end position="147"/>
    </location>
</feature>